<evidence type="ECO:0000259" key="9">
    <source>
        <dbReference type="Pfam" id="PF24160"/>
    </source>
</evidence>
<dbReference type="EMBL" id="GDQN01006090">
    <property type="protein sequence ID" value="JAT84964.1"/>
    <property type="molecule type" value="Transcribed_RNA"/>
</dbReference>
<evidence type="ECO:0000313" key="10">
    <source>
        <dbReference type="EMBL" id="JAT84964.1"/>
    </source>
</evidence>
<accession>A0A1E1WDA0</accession>
<evidence type="ECO:0000256" key="7">
    <source>
        <dbReference type="SAM" id="Phobius"/>
    </source>
</evidence>
<dbReference type="InterPro" id="IPR006968">
    <property type="entry name" value="RUS_fam"/>
</dbReference>
<dbReference type="PANTHER" id="PTHR12770:SF31">
    <property type="entry name" value="RUS FAMILY MEMBER 1"/>
    <property type="match status" value="1"/>
</dbReference>
<dbReference type="PANTHER" id="PTHR12770">
    <property type="entry name" value="RUS1 FAMILY PROTEIN C16ORF58"/>
    <property type="match status" value="1"/>
</dbReference>
<dbReference type="AlphaFoldDB" id="A0A1E1WDA0"/>
<feature type="compositionally biased region" description="Basic and acidic residues" evidence="6">
    <location>
        <begin position="614"/>
        <end position="631"/>
    </location>
</feature>
<gene>
    <name evidence="10" type="ORF">g.14403</name>
</gene>
<evidence type="ECO:0000256" key="3">
    <source>
        <dbReference type="ARBA" id="ARBA00022692"/>
    </source>
</evidence>
<proteinExistence type="inferred from homology"/>
<keyword evidence="4 7" id="KW-1133">Transmembrane helix</keyword>
<evidence type="ECO:0000256" key="6">
    <source>
        <dbReference type="SAM" id="MobiDB-lite"/>
    </source>
</evidence>
<dbReference type="Pfam" id="PF04884">
    <property type="entry name" value="UVB_sens_prot"/>
    <property type="match status" value="1"/>
</dbReference>
<keyword evidence="3 7" id="KW-0812">Transmembrane</keyword>
<keyword evidence="5 7" id="KW-0472">Membrane</keyword>
<comment type="similarity">
    <text evidence="2">Belongs to the RUS1 family.</text>
</comment>
<protein>
    <recommendedName>
        <fullName evidence="11">DUF647 domain-containing protein</fullName>
    </recommendedName>
</protein>
<feature type="transmembrane region" description="Helical" evidence="7">
    <location>
        <begin position="215"/>
        <end position="245"/>
    </location>
</feature>
<feature type="compositionally biased region" description="Polar residues" evidence="6">
    <location>
        <begin position="556"/>
        <end position="565"/>
    </location>
</feature>
<dbReference type="InterPro" id="IPR055412">
    <property type="entry name" value="UVB_sens_C"/>
</dbReference>
<sequence>MFIYHEGEILFKEKYGSSPMERFYVKPPEQINLVVLEEGKPNGLQNWFSQIFLPHGYPDSVSKDYIAYQMWDTAQAFCSTITGTLATQEVLRGVGVGSTQASPLAATITWVLKDGCGHIGRILFAYTHGTNLDAYSKKWRLYADVLNDAAMCLEVALPVFKPHTTLILCISTTMKAIVGVAGGATRVALTQHHALRGNMADVNAKDSAQETAVNLVASFTALLLITICGSSITLFFLMIVLHIVFNYCAVRAVCLRTLNEPRFIQVIDTYLKHEVISNPCEINQNEPIIFYQMGKNFLDLKQCGFHIELGCSIKRLMWFKPKHAYWNSIKNVYADKEYMLYGDIARREMYVLLGEESTVDSTLCAYFHAVLLSIIICAINDEPLAVYANQENPRPFAQVCHTIQAAHWSREATDKVGNSGFLYEPSYDLLEFVDKIVQKEWPQIRLGLRQTGWDLSKHLLLVDEWRMSTHFLKAKDVRVSVAEDESSPTYRTTSLRSLNQDALSQQKSSKSLIKDKINVTRETFTIEPAMVSSELTLIAPSVNLSKAQLHSEDNLKASSSQQMSSKIKLESPTKQQSASKSKLEVHENSKQTLESSSKPKIVKKISIESPLTCPKKEPSLKINPSEKTKHD</sequence>
<reference evidence="10" key="1">
    <citation type="submission" date="2015-09" db="EMBL/GenBank/DDBJ databases">
        <title>De novo assembly of Pectinophora gossypiella (Pink Bollworm) gut transcriptome.</title>
        <authorList>
            <person name="Tassone E.E."/>
        </authorList>
    </citation>
    <scope>NUCLEOTIDE SEQUENCE</scope>
</reference>
<feature type="domain" description="Protein root UVB sensitive/RUS" evidence="8">
    <location>
        <begin position="44"/>
        <end position="273"/>
    </location>
</feature>
<dbReference type="Pfam" id="PF24160">
    <property type="entry name" value="UVB_sens_C"/>
    <property type="match status" value="1"/>
</dbReference>
<evidence type="ECO:0008006" key="11">
    <source>
        <dbReference type="Google" id="ProtNLM"/>
    </source>
</evidence>
<organism evidence="10">
    <name type="scientific">Pectinophora gossypiella</name>
    <name type="common">Cotton pink bollworm</name>
    <name type="synonym">Depressaria gossypiella</name>
    <dbReference type="NCBI Taxonomy" id="13191"/>
    <lineage>
        <taxon>Eukaryota</taxon>
        <taxon>Metazoa</taxon>
        <taxon>Ecdysozoa</taxon>
        <taxon>Arthropoda</taxon>
        <taxon>Hexapoda</taxon>
        <taxon>Insecta</taxon>
        <taxon>Pterygota</taxon>
        <taxon>Neoptera</taxon>
        <taxon>Endopterygota</taxon>
        <taxon>Lepidoptera</taxon>
        <taxon>Glossata</taxon>
        <taxon>Ditrysia</taxon>
        <taxon>Gelechioidea</taxon>
        <taxon>Gelechiidae</taxon>
        <taxon>Apatetrinae</taxon>
        <taxon>Pectinophora</taxon>
    </lineage>
</organism>
<dbReference type="OrthoDB" id="364779at2759"/>
<evidence type="ECO:0000256" key="2">
    <source>
        <dbReference type="ARBA" id="ARBA00007558"/>
    </source>
</evidence>
<comment type="subcellular location">
    <subcellularLocation>
        <location evidence="1">Membrane</location>
    </subcellularLocation>
</comment>
<evidence type="ECO:0000256" key="4">
    <source>
        <dbReference type="ARBA" id="ARBA00022989"/>
    </source>
</evidence>
<dbReference type="GO" id="GO:0016020">
    <property type="term" value="C:membrane"/>
    <property type="evidence" value="ECO:0007669"/>
    <property type="project" value="UniProtKB-SubCell"/>
</dbReference>
<evidence type="ECO:0000256" key="5">
    <source>
        <dbReference type="ARBA" id="ARBA00023136"/>
    </source>
</evidence>
<feature type="domain" description="Root UVB sensitive protein C-terminal" evidence="9">
    <location>
        <begin position="276"/>
        <end position="467"/>
    </location>
</feature>
<name>A0A1E1WDA0_PECGO</name>
<feature type="region of interest" description="Disordered" evidence="6">
    <location>
        <begin position="553"/>
        <end position="631"/>
    </location>
</feature>
<evidence type="ECO:0000259" key="8">
    <source>
        <dbReference type="Pfam" id="PF04884"/>
    </source>
</evidence>
<evidence type="ECO:0000256" key="1">
    <source>
        <dbReference type="ARBA" id="ARBA00004370"/>
    </source>
</evidence>
<dbReference type="InterPro" id="IPR054549">
    <property type="entry name" value="UVB_sens_RUS_dom"/>
</dbReference>